<evidence type="ECO:0000256" key="1">
    <source>
        <dbReference type="ARBA" id="ARBA00008999"/>
    </source>
</evidence>
<organism evidence="3 4">
    <name type="scientific">Caenorhabditis tropicalis</name>
    <dbReference type="NCBI Taxonomy" id="1561998"/>
    <lineage>
        <taxon>Eukaryota</taxon>
        <taxon>Metazoa</taxon>
        <taxon>Ecdysozoa</taxon>
        <taxon>Nematoda</taxon>
        <taxon>Chromadorea</taxon>
        <taxon>Rhabditida</taxon>
        <taxon>Rhabditina</taxon>
        <taxon>Rhabditomorpha</taxon>
        <taxon>Rhabditoidea</taxon>
        <taxon>Rhabditidae</taxon>
        <taxon>Peloderinae</taxon>
        <taxon>Caenorhabditis</taxon>
    </lineage>
</organism>
<dbReference type="GO" id="GO:0003723">
    <property type="term" value="F:RNA binding"/>
    <property type="evidence" value="ECO:0007669"/>
    <property type="project" value="InterPro"/>
</dbReference>
<evidence type="ECO:0000313" key="4">
    <source>
        <dbReference type="WBParaSite" id="Csp11.Scaffold630.g21095.t1"/>
    </source>
</evidence>
<reference evidence="4" key="1">
    <citation type="submission" date="2016-11" db="UniProtKB">
        <authorList>
            <consortium name="WormBaseParasite"/>
        </authorList>
    </citation>
    <scope>IDENTIFICATION</scope>
</reference>
<dbReference type="WBParaSite" id="Csp11.Scaffold630.g21095.t1">
    <property type="protein sequence ID" value="Csp11.Scaffold630.g21095.t1"/>
    <property type="gene ID" value="Csp11.Scaffold630.g21095"/>
</dbReference>
<dbReference type="Pfam" id="PF01509">
    <property type="entry name" value="TruB_N"/>
    <property type="match status" value="1"/>
</dbReference>
<feature type="domain" description="Pseudouridine synthase II N-terminal" evidence="2">
    <location>
        <begin position="12"/>
        <end position="130"/>
    </location>
</feature>
<evidence type="ECO:0000259" key="2">
    <source>
        <dbReference type="Pfam" id="PF01509"/>
    </source>
</evidence>
<dbReference type="InterPro" id="IPR039048">
    <property type="entry name" value="Trub2"/>
</dbReference>
<sequence>MLDALPLATNSSGVCLFGVNDGCEMVPELMSKSWTNVYRIDGILKKSKENTAEIPKFTRHKIEKVLSRMESEFRGASFRHANVDLESTEAFELARRGVPRAQLPGAQIVYSIDLNWFRSPRFSVTIQCSGEDDEMLRQLIETIGSNLGSESMTIRLQRQHFGPFGSENSLLEKQINLQNIVRNIHLNRDILASSKTIDDKVITESSEEIQSVKSRDIFDGFGLRESTKLGDYDAMRPAWPRNY</sequence>
<dbReference type="Proteomes" id="UP000095282">
    <property type="component" value="Unplaced"/>
</dbReference>
<comment type="similarity">
    <text evidence="1">Belongs to the pseudouridine synthase TruB family.</text>
</comment>
<dbReference type="InterPro" id="IPR002501">
    <property type="entry name" value="PsdUridine_synth_N"/>
</dbReference>
<dbReference type="AlphaFoldDB" id="A0A1I7V078"/>
<dbReference type="GO" id="GO:0006396">
    <property type="term" value="P:RNA processing"/>
    <property type="evidence" value="ECO:0007669"/>
    <property type="project" value="InterPro"/>
</dbReference>
<proteinExistence type="inferred from homology"/>
<evidence type="ECO:0000313" key="3">
    <source>
        <dbReference type="Proteomes" id="UP000095282"/>
    </source>
</evidence>
<dbReference type="GO" id="GO:0001522">
    <property type="term" value="P:pseudouridine synthesis"/>
    <property type="evidence" value="ECO:0007669"/>
    <property type="project" value="InterPro"/>
</dbReference>
<dbReference type="STRING" id="1561998.A0A1I7V078"/>
<dbReference type="Gene3D" id="3.30.2350.10">
    <property type="entry name" value="Pseudouridine synthase"/>
    <property type="match status" value="1"/>
</dbReference>
<dbReference type="GO" id="GO:0009982">
    <property type="term" value="F:pseudouridine synthase activity"/>
    <property type="evidence" value="ECO:0007669"/>
    <property type="project" value="InterPro"/>
</dbReference>
<dbReference type="InterPro" id="IPR020103">
    <property type="entry name" value="PsdUridine_synth_cat_dom_sf"/>
</dbReference>
<keyword evidence="3" id="KW-1185">Reference proteome</keyword>
<protein>
    <submittedName>
        <fullName evidence="4">TruB_N domain-containing protein</fullName>
    </submittedName>
</protein>
<name>A0A1I7V078_9PELO</name>
<accession>A0A1I7V078</accession>
<dbReference type="PANTHER" id="PTHR13195">
    <property type="entry name" value="PSEUDOURIDINE SYNTHASE-RELATED"/>
    <property type="match status" value="1"/>
</dbReference>
<dbReference type="PANTHER" id="PTHR13195:SF0">
    <property type="entry name" value="PSEUDOURIDYLATE SYNTHASE TRUB2, MITOCHONDRIAL"/>
    <property type="match status" value="1"/>
</dbReference>
<dbReference type="SUPFAM" id="SSF55120">
    <property type="entry name" value="Pseudouridine synthase"/>
    <property type="match status" value="1"/>
</dbReference>
<dbReference type="eggNOG" id="KOG2559">
    <property type="taxonomic scope" value="Eukaryota"/>
</dbReference>